<feature type="transmembrane region" description="Helical" evidence="2">
    <location>
        <begin position="96"/>
        <end position="115"/>
    </location>
</feature>
<evidence type="ECO:0000259" key="3">
    <source>
        <dbReference type="PROSITE" id="PS50887"/>
    </source>
</evidence>
<sequence>MTTLEALIVVLALFQVILAISWGLSASLLGLSRAAGLHWAVSCLFVLLSLLLSLALPLGLLTPTLNVALANTSTTIAFLSMRRGAHIFLRQPRRDLELAIVLALAVLIGLFDLTLGLDARVRGALMSGLLSWTGLRLSFSSAAKVRGEFGLVAAGLVTGPMFAVALVFGLRSGYLVLGPVPESGALLTAPTDVNVWMMLAFFVLSALLNLSLGYMVLLRLVRRLNHVSRHDALTGLLNRRAMQEALDAEFHRWQRKQESFALLLIDVDHFKRVNDQHGHAVGDLALCAVSRCLAGAVRKTDVLSRFGGEEFCVLLRLTDGPGAIELAQRLNQAVREQAMGVGALSLPLTVSIGIAVAPEGVLTRVEKLLLGADRALYRAKAEGRDRLAVASLAEMSDSGFSPMGA</sequence>
<dbReference type="AlphaFoldDB" id="A0A4R6QIS9"/>
<dbReference type="FunFam" id="3.30.70.270:FF:000001">
    <property type="entry name" value="Diguanylate cyclase domain protein"/>
    <property type="match status" value="1"/>
</dbReference>
<dbReference type="GO" id="GO:1902201">
    <property type="term" value="P:negative regulation of bacterial-type flagellum-dependent cell motility"/>
    <property type="evidence" value="ECO:0007669"/>
    <property type="project" value="TreeGrafter"/>
</dbReference>
<gene>
    <name evidence="4" type="ORF">DES47_105278</name>
</gene>
<keyword evidence="2" id="KW-1133">Transmembrane helix</keyword>
<dbReference type="InterPro" id="IPR043128">
    <property type="entry name" value="Rev_trsase/Diguanyl_cyclase"/>
</dbReference>
<reference evidence="4 5" key="1">
    <citation type="submission" date="2019-03" db="EMBL/GenBank/DDBJ databases">
        <title>Genomic Encyclopedia of Type Strains, Phase IV (KMG-IV): sequencing the most valuable type-strain genomes for metagenomic binning, comparative biology and taxonomic classification.</title>
        <authorList>
            <person name="Goeker M."/>
        </authorList>
    </citation>
    <scope>NUCLEOTIDE SEQUENCE [LARGE SCALE GENOMIC DNA]</scope>
    <source>
        <strain evidence="4 5">DSM 16998</strain>
    </source>
</reference>
<dbReference type="GO" id="GO:0052621">
    <property type="term" value="F:diguanylate cyclase activity"/>
    <property type="evidence" value="ECO:0007669"/>
    <property type="project" value="UniProtKB-EC"/>
</dbReference>
<dbReference type="CDD" id="cd01949">
    <property type="entry name" value="GGDEF"/>
    <property type="match status" value="1"/>
</dbReference>
<feature type="transmembrane region" description="Helical" evidence="2">
    <location>
        <begin position="195"/>
        <end position="221"/>
    </location>
</feature>
<dbReference type="InParanoid" id="A0A4R6QIS9"/>
<feature type="transmembrane region" description="Helical" evidence="2">
    <location>
        <begin position="36"/>
        <end position="58"/>
    </location>
</feature>
<dbReference type="RefSeq" id="WP_133702451.1">
    <property type="nucleotide sequence ID" value="NZ_SNXS01000005.1"/>
</dbReference>
<dbReference type="PROSITE" id="PS50887">
    <property type="entry name" value="GGDEF"/>
    <property type="match status" value="1"/>
</dbReference>
<dbReference type="SMART" id="SM00267">
    <property type="entry name" value="GGDEF"/>
    <property type="match status" value="1"/>
</dbReference>
<dbReference type="Gene3D" id="3.30.70.270">
    <property type="match status" value="1"/>
</dbReference>
<comment type="caution">
    <text evidence="4">The sequence shown here is derived from an EMBL/GenBank/DDBJ whole genome shotgun (WGS) entry which is preliminary data.</text>
</comment>
<keyword evidence="2" id="KW-0812">Transmembrane</keyword>
<dbReference type="PANTHER" id="PTHR45138:SF24">
    <property type="entry name" value="DIGUANYLATE CYCLASE DGCC-RELATED"/>
    <property type="match status" value="1"/>
</dbReference>
<dbReference type="GO" id="GO:0043709">
    <property type="term" value="P:cell adhesion involved in single-species biofilm formation"/>
    <property type="evidence" value="ECO:0007669"/>
    <property type="project" value="TreeGrafter"/>
</dbReference>
<dbReference type="InterPro" id="IPR050469">
    <property type="entry name" value="Diguanylate_Cyclase"/>
</dbReference>
<dbReference type="EC" id="2.7.7.65" evidence="1"/>
<organism evidence="4 5">
    <name type="scientific">Roseateles toxinivorans</name>
    <dbReference type="NCBI Taxonomy" id="270368"/>
    <lineage>
        <taxon>Bacteria</taxon>
        <taxon>Pseudomonadati</taxon>
        <taxon>Pseudomonadota</taxon>
        <taxon>Betaproteobacteria</taxon>
        <taxon>Burkholderiales</taxon>
        <taxon>Sphaerotilaceae</taxon>
        <taxon>Roseateles</taxon>
    </lineage>
</organism>
<evidence type="ECO:0000313" key="4">
    <source>
        <dbReference type="EMBL" id="TDP63274.1"/>
    </source>
</evidence>
<feature type="domain" description="GGDEF" evidence="3">
    <location>
        <begin position="258"/>
        <end position="392"/>
    </location>
</feature>
<evidence type="ECO:0000256" key="2">
    <source>
        <dbReference type="SAM" id="Phobius"/>
    </source>
</evidence>
<keyword evidence="5" id="KW-1185">Reference proteome</keyword>
<dbReference type="OrthoDB" id="9813903at2"/>
<dbReference type="GO" id="GO:0005886">
    <property type="term" value="C:plasma membrane"/>
    <property type="evidence" value="ECO:0007669"/>
    <property type="project" value="TreeGrafter"/>
</dbReference>
<dbReference type="Pfam" id="PF00990">
    <property type="entry name" value="GGDEF"/>
    <property type="match status" value="1"/>
</dbReference>
<proteinExistence type="predicted"/>
<dbReference type="InterPro" id="IPR029787">
    <property type="entry name" value="Nucleotide_cyclase"/>
</dbReference>
<protein>
    <recommendedName>
        <fullName evidence="1">diguanylate cyclase</fullName>
        <ecNumber evidence="1">2.7.7.65</ecNumber>
    </recommendedName>
</protein>
<dbReference type="EMBL" id="SNXS01000005">
    <property type="protein sequence ID" value="TDP63274.1"/>
    <property type="molecule type" value="Genomic_DNA"/>
</dbReference>
<keyword evidence="2" id="KW-0472">Membrane</keyword>
<dbReference type="InterPro" id="IPR000160">
    <property type="entry name" value="GGDEF_dom"/>
</dbReference>
<accession>A0A4R6QIS9</accession>
<dbReference type="PANTHER" id="PTHR45138">
    <property type="entry name" value="REGULATORY COMPONENTS OF SENSORY TRANSDUCTION SYSTEM"/>
    <property type="match status" value="1"/>
</dbReference>
<name>A0A4R6QIS9_9BURK</name>
<dbReference type="NCBIfam" id="TIGR00254">
    <property type="entry name" value="GGDEF"/>
    <property type="match status" value="1"/>
</dbReference>
<dbReference type="SUPFAM" id="SSF55073">
    <property type="entry name" value="Nucleotide cyclase"/>
    <property type="match status" value="1"/>
</dbReference>
<feature type="transmembrane region" description="Helical" evidence="2">
    <location>
        <begin position="6"/>
        <end position="24"/>
    </location>
</feature>
<feature type="transmembrane region" description="Helical" evidence="2">
    <location>
        <begin position="151"/>
        <end position="175"/>
    </location>
</feature>
<evidence type="ECO:0000256" key="1">
    <source>
        <dbReference type="ARBA" id="ARBA00012528"/>
    </source>
</evidence>
<dbReference type="Proteomes" id="UP000295361">
    <property type="component" value="Unassembled WGS sequence"/>
</dbReference>
<evidence type="ECO:0000313" key="5">
    <source>
        <dbReference type="Proteomes" id="UP000295361"/>
    </source>
</evidence>